<dbReference type="EMBL" id="MBFR01000109">
    <property type="protein sequence ID" value="PVU93889.1"/>
    <property type="molecule type" value="Genomic_DNA"/>
</dbReference>
<organism evidence="2 3">
    <name type="scientific">Smittium simulii</name>
    <dbReference type="NCBI Taxonomy" id="133385"/>
    <lineage>
        <taxon>Eukaryota</taxon>
        <taxon>Fungi</taxon>
        <taxon>Fungi incertae sedis</taxon>
        <taxon>Zoopagomycota</taxon>
        <taxon>Kickxellomycotina</taxon>
        <taxon>Harpellomycetes</taxon>
        <taxon>Harpellales</taxon>
        <taxon>Legeriomycetaceae</taxon>
        <taxon>Smittium</taxon>
    </lineage>
</organism>
<evidence type="ECO:0000259" key="1">
    <source>
        <dbReference type="PROSITE" id="PS50191"/>
    </source>
</evidence>
<dbReference type="PANTHER" id="PTHR45657:SF1">
    <property type="entry name" value="CRAL-TRIO DOMAIN-CONTAINING PROTEIN YKL091C-RELATED"/>
    <property type="match status" value="1"/>
</dbReference>
<dbReference type="PROSITE" id="PS50191">
    <property type="entry name" value="CRAL_TRIO"/>
    <property type="match status" value="1"/>
</dbReference>
<dbReference type="OrthoDB" id="1434354at2759"/>
<dbReference type="STRING" id="133385.A0A2T9YNJ9"/>
<dbReference type="InterPro" id="IPR051026">
    <property type="entry name" value="PI/PC_transfer"/>
</dbReference>
<dbReference type="CDD" id="cd00170">
    <property type="entry name" value="SEC14"/>
    <property type="match status" value="1"/>
</dbReference>
<protein>
    <recommendedName>
        <fullName evidence="1">CRAL-TRIO domain-containing protein</fullName>
    </recommendedName>
</protein>
<accession>A0A2T9YNJ9</accession>
<comment type="caution">
    <text evidence="2">The sequence shown here is derived from an EMBL/GenBank/DDBJ whole genome shotgun (WGS) entry which is preliminary data.</text>
</comment>
<dbReference type="AlphaFoldDB" id="A0A2T9YNJ9"/>
<dbReference type="SUPFAM" id="SSF46938">
    <property type="entry name" value="CRAL/TRIO N-terminal domain"/>
    <property type="match status" value="1"/>
</dbReference>
<feature type="domain" description="CRAL-TRIO" evidence="1">
    <location>
        <begin position="101"/>
        <end position="281"/>
    </location>
</feature>
<dbReference type="Proteomes" id="UP000245383">
    <property type="component" value="Unassembled WGS sequence"/>
</dbReference>
<evidence type="ECO:0000313" key="3">
    <source>
        <dbReference type="Proteomes" id="UP000245383"/>
    </source>
</evidence>
<reference evidence="2 3" key="1">
    <citation type="journal article" date="2018" name="MBio">
        <title>Comparative Genomics Reveals the Core Gene Toolbox for the Fungus-Insect Symbiosis.</title>
        <authorList>
            <person name="Wang Y."/>
            <person name="Stata M."/>
            <person name="Wang W."/>
            <person name="Stajich J.E."/>
            <person name="White M.M."/>
            <person name="Moncalvo J.M."/>
        </authorList>
    </citation>
    <scope>NUCLEOTIDE SEQUENCE [LARGE SCALE GENOMIC DNA]</scope>
    <source>
        <strain evidence="2 3">SWE-8-4</strain>
    </source>
</reference>
<gene>
    <name evidence="2" type="ORF">BB561_002954</name>
</gene>
<dbReference type="Pfam" id="PF00650">
    <property type="entry name" value="CRAL_TRIO"/>
    <property type="match status" value="1"/>
</dbReference>
<sequence>MEKKDLDNISPEEQAKVIAEVRAALPPKISEFCNDSTIWRFSVARQLETPKIVDMLEKWHQWRIDDGIDKLFIPKPDNVCPIPYPIRGYADFADSNLVASPEIPDAMMRMNSLFGGGCWHKVDKKGHPLYIDRLGSYDIKGIPKLVTVKELLQNHYLLQEFCLNAIMPSCSKTAGREISKQTVIFDLAGVNTGMFNMSALNMLKEMLANDQLYFPESMYKTFFVNVPVMFVTVWSVVKPWLDPRVLSKIQVLGKNYSSILLEHIEAENLPLYLGGKCTCSHMPGGCVPSPPKHNYIDLPRTTFTELRHRAKISYDEPQYTTTFTTTDVDKENSPTPTQEKKGGWFTKKKVVKVDNRKYVAVILSTSAGRGIVFEALFKAQSSPVSTQPQLLYPETMFETQRAPTILEIKLPEDDFLGEITLNFRLPRADEGNAPLPKAEETQEGVTLEFDVMMEHDIIKKYDLPVTDREGL</sequence>
<name>A0A2T9YNJ9_9FUNG</name>
<dbReference type="SUPFAM" id="SSF52087">
    <property type="entry name" value="CRAL/TRIO domain"/>
    <property type="match status" value="1"/>
</dbReference>
<dbReference type="InterPro" id="IPR001251">
    <property type="entry name" value="CRAL-TRIO_dom"/>
</dbReference>
<evidence type="ECO:0000313" key="2">
    <source>
        <dbReference type="EMBL" id="PVU93889.1"/>
    </source>
</evidence>
<dbReference type="Gene3D" id="3.40.525.10">
    <property type="entry name" value="CRAL-TRIO lipid binding domain"/>
    <property type="match status" value="1"/>
</dbReference>
<proteinExistence type="predicted"/>
<dbReference type="SMART" id="SM00516">
    <property type="entry name" value="SEC14"/>
    <property type="match status" value="1"/>
</dbReference>
<dbReference type="PANTHER" id="PTHR45657">
    <property type="entry name" value="CRAL-TRIO DOMAIN-CONTAINING PROTEIN YKL091C-RELATED"/>
    <property type="match status" value="1"/>
</dbReference>
<dbReference type="InterPro" id="IPR036865">
    <property type="entry name" value="CRAL-TRIO_dom_sf"/>
</dbReference>
<dbReference type="InterPro" id="IPR036273">
    <property type="entry name" value="CRAL/TRIO_N_dom_sf"/>
</dbReference>
<keyword evidence="3" id="KW-1185">Reference proteome</keyword>